<dbReference type="CDD" id="cd06171">
    <property type="entry name" value="Sigma70_r4"/>
    <property type="match status" value="1"/>
</dbReference>
<dbReference type="Gene3D" id="1.10.1740.10">
    <property type="match status" value="1"/>
</dbReference>
<reference evidence="7 8" key="1">
    <citation type="submission" date="2016-10" db="EMBL/GenBank/DDBJ databases">
        <authorList>
            <person name="de Groot N.N."/>
        </authorList>
    </citation>
    <scope>NUCLEOTIDE SEQUENCE [LARGE SCALE GENOMIC DNA]</scope>
    <source>
        <strain evidence="7">MBHS1</strain>
    </source>
</reference>
<evidence type="ECO:0000256" key="1">
    <source>
        <dbReference type="ARBA" id="ARBA00010641"/>
    </source>
</evidence>
<name>A0A1H6F8J7_9GAMM</name>
<proteinExistence type="inferred from homology"/>
<dbReference type="NCBIfam" id="TIGR02937">
    <property type="entry name" value="sigma70-ECF"/>
    <property type="match status" value="1"/>
</dbReference>
<dbReference type="SUPFAM" id="SSF88946">
    <property type="entry name" value="Sigma2 domain of RNA polymerase sigma factors"/>
    <property type="match status" value="1"/>
</dbReference>
<dbReference type="GO" id="GO:0006352">
    <property type="term" value="P:DNA-templated transcription initiation"/>
    <property type="evidence" value="ECO:0007669"/>
    <property type="project" value="InterPro"/>
</dbReference>
<dbReference type="PANTHER" id="PTHR43133:SF46">
    <property type="entry name" value="RNA POLYMERASE SIGMA-70 FACTOR ECF SUBFAMILY"/>
    <property type="match status" value="1"/>
</dbReference>
<evidence type="ECO:0000256" key="2">
    <source>
        <dbReference type="ARBA" id="ARBA00023015"/>
    </source>
</evidence>
<dbReference type="InterPro" id="IPR013324">
    <property type="entry name" value="RNA_pol_sigma_r3/r4-like"/>
</dbReference>
<protein>
    <submittedName>
        <fullName evidence="7">ECF RNA polymerase sigma factor SigW</fullName>
    </submittedName>
</protein>
<dbReference type="InterPro" id="IPR013325">
    <property type="entry name" value="RNA_pol_sigma_r2"/>
</dbReference>
<evidence type="ECO:0000256" key="3">
    <source>
        <dbReference type="ARBA" id="ARBA00023082"/>
    </source>
</evidence>
<dbReference type="SUPFAM" id="SSF88659">
    <property type="entry name" value="Sigma3 and sigma4 domains of RNA polymerase sigma factors"/>
    <property type="match status" value="1"/>
</dbReference>
<dbReference type="InterPro" id="IPR013249">
    <property type="entry name" value="RNA_pol_sigma70_r4_t2"/>
</dbReference>
<feature type="domain" description="RNA polymerase sigma factor 70 region 4 type 2" evidence="6">
    <location>
        <begin position="131"/>
        <end position="181"/>
    </location>
</feature>
<dbReference type="EMBL" id="FMSV02000207">
    <property type="protein sequence ID" value="SEH05354.1"/>
    <property type="molecule type" value="Genomic_DNA"/>
</dbReference>
<dbReference type="RefSeq" id="WP_177428284.1">
    <property type="nucleotide sequence ID" value="NZ_FMSV02000207.1"/>
</dbReference>
<keyword evidence="3" id="KW-0731">Sigma factor</keyword>
<dbReference type="GO" id="GO:0003677">
    <property type="term" value="F:DNA binding"/>
    <property type="evidence" value="ECO:0007669"/>
    <property type="project" value="InterPro"/>
</dbReference>
<keyword evidence="2" id="KW-0805">Transcription regulation</keyword>
<evidence type="ECO:0000313" key="7">
    <source>
        <dbReference type="EMBL" id="SEH05354.1"/>
    </source>
</evidence>
<keyword evidence="4" id="KW-0804">Transcription</keyword>
<evidence type="ECO:0000256" key="4">
    <source>
        <dbReference type="ARBA" id="ARBA00023163"/>
    </source>
</evidence>
<dbReference type="GO" id="GO:0016987">
    <property type="term" value="F:sigma factor activity"/>
    <property type="evidence" value="ECO:0007669"/>
    <property type="project" value="UniProtKB-KW"/>
</dbReference>
<organism evidence="7 8">
    <name type="scientific">Candidatus Venteria ishoeyi</name>
    <dbReference type="NCBI Taxonomy" id="1899563"/>
    <lineage>
        <taxon>Bacteria</taxon>
        <taxon>Pseudomonadati</taxon>
        <taxon>Pseudomonadota</taxon>
        <taxon>Gammaproteobacteria</taxon>
        <taxon>Thiotrichales</taxon>
        <taxon>Thiotrichaceae</taxon>
        <taxon>Venteria</taxon>
    </lineage>
</organism>
<evidence type="ECO:0000259" key="6">
    <source>
        <dbReference type="Pfam" id="PF08281"/>
    </source>
</evidence>
<dbReference type="PANTHER" id="PTHR43133">
    <property type="entry name" value="RNA POLYMERASE ECF-TYPE SIGMA FACTO"/>
    <property type="match status" value="1"/>
</dbReference>
<evidence type="ECO:0000259" key="5">
    <source>
        <dbReference type="Pfam" id="PF04542"/>
    </source>
</evidence>
<keyword evidence="8" id="KW-1185">Reference proteome</keyword>
<dbReference type="InterPro" id="IPR007627">
    <property type="entry name" value="RNA_pol_sigma70_r2"/>
</dbReference>
<comment type="similarity">
    <text evidence="1">Belongs to the sigma-70 factor family. ECF subfamily.</text>
</comment>
<dbReference type="Gene3D" id="1.10.10.10">
    <property type="entry name" value="Winged helix-like DNA-binding domain superfamily/Winged helix DNA-binding domain"/>
    <property type="match status" value="1"/>
</dbReference>
<sequence length="211" mass="25054">MTDLSEIIDACKRDEELARKILYEQTSTRMRAICFRYLGNKSDTEDVLHESFIIVFTKIKQFEGKGSFEGWMKRIFINNSLRFLKDKRKAELSHGDEMLSKWEYENADSPLSSKGKEKQEDLIRRMEFTKEELMEVLQTLPEGYRLVFNLFIFEKHGHKEIAKLLSISENTSKSQLNRARKYIQQKLYKISIERAGKEENDQYKQHLRVVV</sequence>
<evidence type="ECO:0000313" key="8">
    <source>
        <dbReference type="Proteomes" id="UP000236724"/>
    </source>
</evidence>
<gene>
    <name evidence="7" type="primary">sigW_1</name>
    <name evidence="7" type="ORF">MBHS_01207</name>
</gene>
<feature type="domain" description="RNA polymerase sigma-70 region 2" evidence="5">
    <location>
        <begin position="22"/>
        <end position="89"/>
    </location>
</feature>
<dbReference type="InterPro" id="IPR036388">
    <property type="entry name" value="WH-like_DNA-bd_sf"/>
</dbReference>
<dbReference type="Pfam" id="PF04542">
    <property type="entry name" value="Sigma70_r2"/>
    <property type="match status" value="1"/>
</dbReference>
<accession>A0A1H6F8J7</accession>
<dbReference type="Pfam" id="PF08281">
    <property type="entry name" value="Sigma70_r4_2"/>
    <property type="match status" value="1"/>
</dbReference>
<dbReference type="InterPro" id="IPR014284">
    <property type="entry name" value="RNA_pol_sigma-70_dom"/>
</dbReference>
<dbReference type="InterPro" id="IPR039425">
    <property type="entry name" value="RNA_pol_sigma-70-like"/>
</dbReference>
<dbReference type="Proteomes" id="UP000236724">
    <property type="component" value="Unassembled WGS sequence"/>
</dbReference>
<dbReference type="AlphaFoldDB" id="A0A1H6F8J7"/>